<dbReference type="Pfam" id="PF13737">
    <property type="entry name" value="DDE_Tnp_1_5"/>
    <property type="match status" value="1"/>
</dbReference>
<organism evidence="3">
    <name type="scientific">Cereibacter sphaeroides (strain ATCC 17025 / ATH 2.4.3)</name>
    <name type="common">Rhodobacter sphaeroides</name>
    <dbReference type="NCBI Taxonomy" id="349102"/>
    <lineage>
        <taxon>Bacteria</taxon>
        <taxon>Pseudomonadati</taxon>
        <taxon>Pseudomonadota</taxon>
        <taxon>Alphaproteobacteria</taxon>
        <taxon>Rhodobacterales</taxon>
        <taxon>Paracoccaceae</taxon>
        <taxon>Cereibacter</taxon>
    </lineage>
</organism>
<feature type="compositionally biased region" description="Basic and acidic residues" evidence="1">
    <location>
        <begin position="29"/>
        <end position="38"/>
    </location>
</feature>
<proteinExistence type="predicted"/>
<dbReference type="HOGENOM" id="CLU_1863647_0_0_5"/>
<name>A4WY64_CERS5</name>
<evidence type="ECO:0000313" key="3">
    <source>
        <dbReference type="EMBL" id="ABP72328.1"/>
    </source>
</evidence>
<gene>
    <name evidence="3" type="ordered locus">Rsph17025_3451</name>
</gene>
<dbReference type="AlphaFoldDB" id="A4WY64"/>
<feature type="region of interest" description="Disordered" evidence="1">
    <location>
        <begin position="1"/>
        <end position="39"/>
    </location>
</feature>
<dbReference type="InterPro" id="IPR025668">
    <property type="entry name" value="Tnp_DDE_dom"/>
</dbReference>
<dbReference type="EMBL" id="CP000662">
    <property type="protein sequence ID" value="ABP72328.1"/>
    <property type="molecule type" value="Genomic_DNA"/>
</dbReference>
<sequence length="137" mass="15227">MVRGQWRTRSGGAGRCWSGSTRRWPGSRHAKEDLEGRRCSQRQRSRSACRSRVKGARKMVLWTVFSPERAEPRFRPPLGQTAGMVASLLRLAGLDGLVPDCSTLCRRQESLAVHIPCRRADGPLNLLVDSPGITFLG</sequence>
<reference evidence="3" key="1">
    <citation type="submission" date="2007-04" db="EMBL/GenBank/DDBJ databases">
        <title>Complete sequence of plasmid pRSPA01 of Rhodobacter sphaeroides ATCC 17025.</title>
        <authorList>
            <consortium name="US DOE Joint Genome Institute"/>
            <person name="Copeland A."/>
            <person name="Lucas S."/>
            <person name="Lapidus A."/>
            <person name="Barry K."/>
            <person name="Detter J.C."/>
            <person name="Glavina del Rio T."/>
            <person name="Hammon N."/>
            <person name="Israni S."/>
            <person name="Dalin E."/>
            <person name="Tice H."/>
            <person name="Pitluck S."/>
            <person name="Chertkov O."/>
            <person name="Brettin T."/>
            <person name="Bruce D."/>
            <person name="Han C."/>
            <person name="Schmutz J."/>
            <person name="Larimer F."/>
            <person name="Land M."/>
            <person name="Hauser L."/>
            <person name="Kyrpides N."/>
            <person name="Kim E."/>
            <person name="Richardson P."/>
            <person name="Mackenzie C."/>
            <person name="Choudhary M."/>
            <person name="Donohue T.J."/>
            <person name="Kaplan S."/>
        </authorList>
    </citation>
    <scope>NUCLEOTIDE SEQUENCE [LARGE SCALE GENOMIC DNA]</scope>
    <source>
        <strain evidence="3">ATCC 17025</strain>
        <plasmid evidence="3">pRSPA01</plasmid>
    </source>
</reference>
<accession>A4WY64</accession>
<feature type="domain" description="Transposase DDE" evidence="2">
    <location>
        <begin position="74"/>
        <end position="137"/>
    </location>
</feature>
<dbReference type="KEGG" id="rsq:Rsph17025_3451"/>
<geneLocation type="plasmid" evidence="3">
    <name>pRSPA01</name>
</geneLocation>
<keyword evidence="3" id="KW-0614">Plasmid</keyword>
<evidence type="ECO:0000259" key="2">
    <source>
        <dbReference type="Pfam" id="PF13737"/>
    </source>
</evidence>
<protein>
    <recommendedName>
        <fullName evidence="2">Transposase DDE domain-containing protein</fullName>
    </recommendedName>
</protein>
<evidence type="ECO:0000256" key="1">
    <source>
        <dbReference type="SAM" id="MobiDB-lite"/>
    </source>
</evidence>